<feature type="non-terminal residue" evidence="1">
    <location>
        <position position="1"/>
    </location>
</feature>
<comment type="caution">
    <text evidence="1">The sequence shown here is derived from an EMBL/GenBank/DDBJ whole genome shotgun (WGS) entry which is preliminary data.</text>
</comment>
<evidence type="ECO:0000313" key="1">
    <source>
        <dbReference type="EMBL" id="KAG5413382.1"/>
    </source>
</evidence>
<protein>
    <submittedName>
        <fullName evidence="1">Uncharacterized protein</fullName>
    </submittedName>
</protein>
<keyword evidence="2" id="KW-1185">Reference proteome</keyword>
<dbReference type="EMBL" id="JADBGQ010000001">
    <property type="protein sequence ID" value="KAG5413382.1"/>
    <property type="molecule type" value="Genomic_DNA"/>
</dbReference>
<sequence>GTIHCYLHSPAEWMDHGNMMEPQVDLQGCHKRISPLHTELKSLVWALKCFSRHQPAFATELSEFKTLWETCQNAQKVYQSRVNNTQADFARHARTRNSVFSYVNMS</sequence>
<reference evidence="1 2" key="1">
    <citation type="submission" date="2021-03" db="EMBL/GenBank/DDBJ databases">
        <authorList>
            <person name="King G.J."/>
            <person name="Bancroft I."/>
            <person name="Baten A."/>
            <person name="Bloomfield J."/>
            <person name="Borpatragohain P."/>
            <person name="He Z."/>
            <person name="Irish N."/>
            <person name="Irwin J."/>
            <person name="Liu K."/>
            <person name="Mauleon R.P."/>
            <person name="Moore J."/>
            <person name="Morris R."/>
            <person name="Ostergaard L."/>
            <person name="Wang B."/>
            <person name="Wells R."/>
        </authorList>
    </citation>
    <scope>NUCLEOTIDE SEQUENCE [LARGE SCALE GENOMIC DNA]</scope>
    <source>
        <strain evidence="1">R-o-18</strain>
        <tissue evidence="1">Leaf</tissue>
    </source>
</reference>
<evidence type="ECO:0000313" key="2">
    <source>
        <dbReference type="Proteomes" id="UP000823674"/>
    </source>
</evidence>
<gene>
    <name evidence="1" type="primary">A01p011170.1_BraROA</name>
    <name evidence="1" type="ORF">IGI04_000949</name>
</gene>
<name>A0ABQ7NR89_BRACM</name>
<proteinExistence type="predicted"/>
<accession>A0ABQ7NR89</accession>
<organism evidence="1 2">
    <name type="scientific">Brassica rapa subsp. trilocularis</name>
    <dbReference type="NCBI Taxonomy" id="1813537"/>
    <lineage>
        <taxon>Eukaryota</taxon>
        <taxon>Viridiplantae</taxon>
        <taxon>Streptophyta</taxon>
        <taxon>Embryophyta</taxon>
        <taxon>Tracheophyta</taxon>
        <taxon>Spermatophyta</taxon>
        <taxon>Magnoliopsida</taxon>
        <taxon>eudicotyledons</taxon>
        <taxon>Gunneridae</taxon>
        <taxon>Pentapetalae</taxon>
        <taxon>rosids</taxon>
        <taxon>malvids</taxon>
        <taxon>Brassicales</taxon>
        <taxon>Brassicaceae</taxon>
        <taxon>Brassiceae</taxon>
        <taxon>Brassica</taxon>
    </lineage>
</organism>
<dbReference type="Proteomes" id="UP000823674">
    <property type="component" value="Chromosome A01"/>
</dbReference>
<feature type="non-terminal residue" evidence="1">
    <location>
        <position position="106"/>
    </location>
</feature>